<dbReference type="EMBL" id="QUSF01000015">
    <property type="protein sequence ID" value="RLW03560.1"/>
    <property type="molecule type" value="Genomic_DNA"/>
</dbReference>
<feature type="transmembrane region" description="Helical" evidence="8">
    <location>
        <begin position="147"/>
        <end position="166"/>
    </location>
</feature>
<feature type="transmembrane region" description="Helical" evidence="8">
    <location>
        <begin position="633"/>
        <end position="652"/>
    </location>
</feature>
<accession>A0A3L8SK89</accession>
<dbReference type="Pfam" id="PF07662">
    <property type="entry name" value="Nucleos_tra2_C"/>
    <property type="match status" value="2"/>
</dbReference>
<keyword evidence="13" id="KW-1185">Reference proteome</keyword>
<feature type="transmembrane region" description="Helical" evidence="8">
    <location>
        <begin position="334"/>
        <end position="356"/>
    </location>
</feature>
<dbReference type="Pfam" id="PF01773">
    <property type="entry name" value="Nucleos_tra2_N"/>
    <property type="match status" value="1"/>
</dbReference>
<sequence length="725" mass="79569">MEGNQITLDSLDKGTDNPAFSFKGENSRHFEECGGPRSESQEDIRKGKGRFSSCCRKALQPASKAKHFCKAHAKVLRRVFLGLLGVAYLCYFIAACYLNFQRALALVVITAVVVFYICWEVFQKHYGAKVLLLLRPIGRCFQKSWQWLKWLLWVALLAGLIVWLVLDTGRNPEQLISLGGFCFLVLFLFACSKHHGAVSWRAVFWGLGLEFLLGLFVLRTTPGSQAFQWLGDQVQYFLSYTKAGSSFVFGNTLIEEVFAFQALPIIVFLSCVMSILYYLGVMQWVILKISWLLQISMGTTATETLSVAGNIFVGQTEAPLLIRPYLTDMTMSEIHAVMTGGFSTIAGSVMGAYISFGIDAASLIAASVMAAPCALAMAKLVYPEVEESKFKGKASVRLSCGEEQNILEAASNGAATSVGLVANIAANLIAFLAVLEFINAALRWFGEMVDIEGLTFQVSPRAGPWFELTDPASPTHPHLCLLPQWAAETLAGLLANASSGCPVWRLRRSALTRSLRGCFSQVICSYVLMPVAFLMGADWADSPLVAELLGIKIFLNEFVAYQQLAVYKKNRLMGLEEWDGNRKQWISERAESITTFALCGFANLGTIGITLGGMSSMVPERKGDFATVVLRSLLTGMCVSMLNACLAGLLYVPTEVGDCGMFFSTTNFSSTSYTMYTCCKQLFASSVLQNGTLSFTGSWAEQAESVLWLKECCVYYNHTSCAGTI</sequence>
<organism evidence="12 13">
    <name type="scientific">Chloebia gouldiae</name>
    <name type="common">Gouldian finch</name>
    <name type="synonym">Erythrura gouldiae</name>
    <dbReference type="NCBI Taxonomy" id="44316"/>
    <lineage>
        <taxon>Eukaryota</taxon>
        <taxon>Metazoa</taxon>
        <taxon>Chordata</taxon>
        <taxon>Craniata</taxon>
        <taxon>Vertebrata</taxon>
        <taxon>Euteleostomi</taxon>
        <taxon>Archelosauria</taxon>
        <taxon>Archosauria</taxon>
        <taxon>Dinosauria</taxon>
        <taxon>Saurischia</taxon>
        <taxon>Theropoda</taxon>
        <taxon>Coelurosauria</taxon>
        <taxon>Aves</taxon>
        <taxon>Neognathae</taxon>
        <taxon>Neoaves</taxon>
        <taxon>Telluraves</taxon>
        <taxon>Australaves</taxon>
        <taxon>Passeriformes</taxon>
        <taxon>Passeroidea</taxon>
        <taxon>Passeridae</taxon>
        <taxon>Chloebia</taxon>
    </lineage>
</organism>
<feature type="domain" description="Concentrative nucleoside transporter N-terminal" evidence="9">
    <location>
        <begin position="180"/>
        <end position="251"/>
    </location>
</feature>
<dbReference type="GO" id="GO:0005415">
    <property type="term" value="F:nucleoside:sodium symporter activity"/>
    <property type="evidence" value="ECO:0007669"/>
    <property type="project" value="TreeGrafter"/>
</dbReference>
<dbReference type="AlphaFoldDB" id="A0A3L8SK89"/>
<feature type="transmembrane region" description="Helical" evidence="8">
    <location>
        <begin position="363"/>
        <end position="382"/>
    </location>
</feature>
<feature type="transmembrane region" description="Helical" evidence="8">
    <location>
        <begin position="100"/>
        <end position="119"/>
    </location>
</feature>
<feature type="transmembrane region" description="Helical" evidence="8">
    <location>
        <begin position="198"/>
        <end position="218"/>
    </location>
</feature>
<dbReference type="PANTHER" id="PTHR10590:SF11">
    <property type="entry name" value="SODIUM_NUCLEOSIDE COTRANSPORTER 2"/>
    <property type="match status" value="1"/>
</dbReference>
<gene>
    <name evidence="12" type="ORF">DV515_00006254</name>
</gene>
<evidence type="ECO:0000259" key="9">
    <source>
        <dbReference type="Pfam" id="PF01773"/>
    </source>
</evidence>
<dbReference type="STRING" id="44316.ENSEGOP00005023454"/>
<comment type="similarity">
    <text evidence="2">Belongs to the concentrative nucleoside transporter (CNT) (TC 2.A.41) family.</text>
</comment>
<feature type="domain" description="Concentrative nucleoside transporter C-terminal" evidence="10">
    <location>
        <begin position="363"/>
        <end position="457"/>
    </location>
</feature>
<evidence type="ECO:0000256" key="5">
    <source>
        <dbReference type="ARBA" id="ARBA00022989"/>
    </source>
</evidence>
<evidence type="ECO:0000256" key="8">
    <source>
        <dbReference type="SAM" id="Phobius"/>
    </source>
</evidence>
<feature type="transmembrane region" description="Helical" evidence="8">
    <location>
        <begin position="258"/>
        <end position="279"/>
    </location>
</feature>
<keyword evidence="5 8" id="KW-1133">Transmembrane helix</keyword>
<evidence type="ECO:0000313" key="13">
    <source>
        <dbReference type="Proteomes" id="UP000276834"/>
    </source>
</evidence>
<feature type="transmembrane region" description="Helical" evidence="8">
    <location>
        <begin position="291"/>
        <end position="314"/>
    </location>
</feature>
<dbReference type="InterPro" id="IPR011642">
    <property type="entry name" value="Gate_dom"/>
</dbReference>
<keyword evidence="4 8" id="KW-0812">Transmembrane</keyword>
<evidence type="ECO:0000259" key="11">
    <source>
        <dbReference type="Pfam" id="PF07670"/>
    </source>
</evidence>
<keyword evidence="3" id="KW-1003">Cell membrane</keyword>
<evidence type="ECO:0000313" key="12">
    <source>
        <dbReference type="EMBL" id="RLW03560.1"/>
    </source>
</evidence>
<dbReference type="InterPro" id="IPR008276">
    <property type="entry name" value="C_nuclsd_transpt"/>
</dbReference>
<evidence type="ECO:0000256" key="6">
    <source>
        <dbReference type="ARBA" id="ARBA00023136"/>
    </source>
</evidence>
<feature type="transmembrane region" description="Helical" evidence="8">
    <location>
        <begin position="592"/>
        <end position="613"/>
    </location>
</feature>
<feature type="transmembrane region" description="Helical" evidence="8">
    <location>
        <begin position="420"/>
        <end position="438"/>
    </location>
</feature>
<name>A0A3L8SK89_CHLGU</name>
<keyword evidence="6 8" id="KW-0472">Membrane</keyword>
<feature type="transmembrane region" description="Helical" evidence="8">
    <location>
        <begin position="172"/>
        <end position="191"/>
    </location>
</feature>
<dbReference type="PANTHER" id="PTHR10590">
    <property type="entry name" value="SODIUM/NUCLEOSIDE COTRANSPORTER"/>
    <property type="match status" value="1"/>
</dbReference>
<dbReference type="Pfam" id="PF07670">
    <property type="entry name" value="Gate"/>
    <property type="match status" value="1"/>
</dbReference>
<feature type="domain" description="Concentrative nucleoside transporter C-terminal" evidence="10">
    <location>
        <begin position="521"/>
        <end position="648"/>
    </location>
</feature>
<proteinExistence type="inferred from homology"/>
<dbReference type="Proteomes" id="UP000276834">
    <property type="component" value="Unassembled WGS sequence"/>
</dbReference>
<dbReference type="OrthoDB" id="6075923at2759"/>
<evidence type="ECO:0000256" key="4">
    <source>
        <dbReference type="ARBA" id="ARBA00022692"/>
    </source>
</evidence>
<dbReference type="InterPro" id="IPR002668">
    <property type="entry name" value="CNT_N_dom"/>
</dbReference>
<evidence type="ECO:0000259" key="10">
    <source>
        <dbReference type="Pfam" id="PF07662"/>
    </source>
</evidence>
<feature type="domain" description="Nucleoside transporter/FeoB GTPase Gate" evidence="11">
    <location>
        <begin position="260"/>
        <end position="357"/>
    </location>
</feature>
<evidence type="ECO:0000256" key="1">
    <source>
        <dbReference type="ARBA" id="ARBA00004651"/>
    </source>
</evidence>
<evidence type="ECO:0000256" key="3">
    <source>
        <dbReference type="ARBA" id="ARBA00022475"/>
    </source>
</evidence>
<protein>
    <recommendedName>
        <fullName evidence="14">Sodium/nucleoside cotransporter</fullName>
    </recommendedName>
</protein>
<evidence type="ECO:0008006" key="14">
    <source>
        <dbReference type="Google" id="ProtNLM"/>
    </source>
</evidence>
<comment type="subcellular location">
    <subcellularLocation>
        <location evidence="1">Cell membrane</location>
        <topology evidence="1">Multi-pass membrane protein</topology>
    </subcellularLocation>
</comment>
<feature type="transmembrane region" description="Helical" evidence="8">
    <location>
        <begin position="75"/>
        <end position="94"/>
    </location>
</feature>
<evidence type="ECO:0000256" key="7">
    <source>
        <dbReference type="SAM" id="MobiDB-lite"/>
    </source>
</evidence>
<evidence type="ECO:0000256" key="2">
    <source>
        <dbReference type="ARBA" id="ARBA00009033"/>
    </source>
</evidence>
<feature type="region of interest" description="Disordered" evidence="7">
    <location>
        <begin position="1"/>
        <end position="45"/>
    </location>
</feature>
<dbReference type="InterPro" id="IPR011657">
    <property type="entry name" value="CNT_C_dom"/>
</dbReference>
<feature type="compositionally biased region" description="Basic and acidic residues" evidence="7">
    <location>
        <begin position="25"/>
        <end position="45"/>
    </location>
</feature>
<dbReference type="GO" id="GO:0005886">
    <property type="term" value="C:plasma membrane"/>
    <property type="evidence" value="ECO:0007669"/>
    <property type="project" value="UniProtKB-SubCell"/>
</dbReference>
<reference evidence="12 13" key="1">
    <citation type="journal article" date="2018" name="Proc. R. Soc. B">
        <title>A non-coding region near Follistatin controls head colour polymorphism in the Gouldian finch.</title>
        <authorList>
            <person name="Toomey M.B."/>
            <person name="Marques C.I."/>
            <person name="Andrade P."/>
            <person name="Araujo P.M."/>
            <person name="Sabatino S."/>
            <person name="Gazda M.A."/>
            <person name="Afonso S."/>
            <person name="Lopes R.J."/>
            <person name="Corbo J.C."/>
            <person name="Carneiro M."/>
        </authorList>
    </citation>
    <scope>NUCLEOTIDE SEQUENCE [LARGE SCALE GENOMIC DNA]</scope>
    <source>
        <strain evidence="12">Red01</strain>
        <tissue evidence="12">Muscle</tissue>
    </source>
</reference>
<comment type="caution">
    <text evidence="12">The sequence shown here is derived from an EMBL/GenBank/DDBJ whole genome shotgun (WGS) entry which is preliminary data.</text>
</comment>